<dbReference type="Pfam" id="PF05935">
    <property type="entry name" value="Arylsulfotrans"/>
    <property type="match status" value="1"/>
</dbReference>
<dbReference type="GO" id="GO:0004062">
    <property type="term" value="F:aryl sulfotransferase activity"/>
    <property type="evidence" value="ECO:0007669"/>
    <property type="project" value="InterPro"/>
</dbReference>
<evidence type="ECO:0000313" key="2">
    <source>
        <dbReference type="Proteomes" id="UP000215144"/>
    </source>
</evidence>
<gene>
    <name evidence="1" type="ORF">SAMEA4504048_00897</name>
</gene>
<proteinExistence type="predicted"/>
<dbReference type="KEGG" id="saco:SAME_00897"/>
<sequence length="115" mass="13712">MDSRKDFDWCHYQPNDDSLDVNHSVSFYYKYLVDENKRTFERVDAFEVPYSPYLSSTQALGDNMLVASGQDISFGEYDAKGNFIKRFRYLGETTSIYRVFKYDFDNFYFTQSENE</sequence>
<protein>
    <submittedName>
        <fullName evidence="1">Arylsulfotransferase (ASST)</fullName>
    </submittedName>
</protein>
<accession>A0A239WXS1</accession>
<name>A0A239WXS1_STRAI</name>
<evidence type="ECO:0000313" key="1">
    <source>
        <dbReference type="EMBL" id="SNV38966.1"/>
    </source>
</evidence>
<dbReference type="EMBL" id="LT906454">
    <property type="protein sequence ID" value="SNV38966.1"/>
    <property type="molecule type" value="Genomic_DNA"/>
</dbReference>
<dbReference type="InterPro" id="IPR010262">
    <property type="entry name" value="Arylsulfotransferase_bact"/>
</dbReference>
<reference evidence="1 2" key="1">
    <citation type="submission" date="2017-06" db="EMBL/GenBank/DDBJ databases">
        <authorList>
            <consortium name="Pathogen Informatics"/>
        </authorList>
    </citation>
    <scope>NUCLEOTIDE SEQUENCE [LARGE SCALE GENOMIC DNA]</scope>
    <source>
        <strain evidence="1 2">NCTC11291</strain>
    </source>
</reference>
<keyword evidence="1" id="KW-0808">Transferase</keyword>
<dbReference type="Proteomes" id="UP000215144">
    <property type="component" value="Chromosome 1"/>
</dbReference>
<dbReference type="AlphaFoldDB" id="A0A239WXS1"/>
<organism evidence="1 2">
    <name type="scientific">Streptococcus acidominimus</name>
    <dbReference type="NCBI Taxonomy" id="1326"/>
    <lineage>
        <taxon>Bacteria</taxon>
        <taxon>Bacillati</taxon>
        <taxon>Bacillota</taxon>
        <taxon>Bacilli</taxon>
        <taxon>Lactobacillales</taxon>
        <taxon>Streptococcaceae</taxon>
        <taxon>Streptococcus</taxon>
    </lineage>
</organism>